<dbReference type="PROSITE" id="PS01031">
    <property type="entry name" value="SHSP"/>
    <property type="match status" value="1"/>
</dbReference>
<protein>
    <submittedName>
        <fullName evidence="5">Hsp20 family protein</fullName>
    </submittedName>
</protein>
<reference evidence="6" key="1">
    <citation type="submission" date="2019-01" db="EMBL/GenBank/DDBJ databases">
        <title>Gri0909 isolated from a small marine red alga.</title>
        <authorList>
            <person name="Kim J."/>
            <person name="Jeong S.E."/>
            <person name="Jeon C.O."/>
        </authorList>
    </citation>
    <scope>NUCLEOTIDE SEQUENCE [LARGE SCALE GENOMIC DNA]</scope>
    <source>
        <strain evidence="6">Gri0909</strain>
    </source>
</reference>
<organism evidence="5 6">
    <name type="scientific">Hwanghaeella grinnelliae</name>
    <dbReference type="NCBI Taxonomy" id="2500179"/>
    <lineage>
        <taxon>Bacteria</taxon>
        <taxon>Pseudomonadati</taxon>
        <taxon>Pseudomonadota</taxon>
        <taxon>Alphaproteobacteria</taxon>
        <taxon>Rhodospirillales</taxon>
        <taxon>Rhodospirillaceae</taxon>
        <taxon>Hwanghaeella</taxon>
    </lineage>
</organism>
<proteinExistence type="inferred from homology"/>
<dbReference type="SUPFAM" id="SSF49764">
    <property type="entry name" value="HSP20-like chaperones"/>
    <property type="match status" value="1"/>
</dbReference>
<comment type="similarity">
    <text evidence="2 3">Belongs to the small heat shock protein (HSP20) family.</text>
</comment>
<dbReference type="PANTHER" id="PTHR47062:SF1">
    <property type="entry name" value="SMALL HEAT SHOCK PROTEIN IBPA"/>
    <property type="match status" value="1"/>
</dbReference>
<dbReference type="EMBL" id="SADE01000004">
    <property type="protein sequence ID" value="RVU33744.1"/>
    <property type="molecule type" value="Genomic_DNA"/>
</dbReference>
<keyword evidence="1" id="KW-0346">Stress response</keyword>
<dbReference type="OrthoDB" id="9810618at2"/>
<dbReference type="PANTHER" id="PTHR47062">
    <property type="match status" value="1"/>
</dbReference>
<evidence type="ECO:0000313" key="6">
    <source>
        <dbReference type="Proteomes" id="UP000287447"/>
    </source>
</evidence>
<dbReference type="AlphaFoldDB" id="A0A437QH49"/>
<dbReference type="Proteomes" id="UP000287447">
    <property type="component" value="Unassembled WGS sequence"/>
</dbReference>
<gene>
    <name evidence="5" type="ORF">EOI86_21605</name>
</gene>
<evidence type="ECO:0000256" key="2">
    <source>
        <dbReference type="PROSITE-ProRule" id="PRU00285"/>
    </source>
</evidence>
<comment type="caution">
    <text evidence="5">The sequence shown here is derived from an EMBL/GenBank/DDBJ whole genome shotgun (WGS) entry which is preliminary data.</text>
</comment>
<name>A0A437QH49_9PROT</name>
<sequence>MRTYDLSPLFRTSVGYDRMARMIDALSSEQSNGYPPYNIEKLDDNAYQISMAVAGFAEDELTLEVKENVLTIAGRKDLDEEAEAERVYLYRGIAERAFERRFNLADHIKVQGALLENGLLHVKLVREIPEEMKPRKIEIATGKAKKIASK</sequence>
<evidence type="ECO:0000313" key="5">
    <source>
        <dbReference type="EMBL" id="RVU33744.1"/>
    </source>
</evidence>
<feature type="domain" description="SHSP" evidence="4">
    <location>
        <begin position="28"/>
        <end position="142"/>
    </location>
</feature>
<dbReference type="InterPro" id="IPR002068">
    <property type="entry name" value="A-crystallin/Hsp20_dom"/>
</dbReference>
<keyword evidence="6" id="KW-1185">Reference proteome</keyword>
<accession>A0A437QH49</accession>
<evidence type="ECO:0000256" key="3">
    <source>
        <dbReference type="RuleBase" id="RU003616"/>
    </source>
</evidence>
<dbReference type="CDD" id="cd06470">
    <property type="entry name" value="ACD_IbpA-B_like"/>
    <property type="match status" value="1"/>
</dbReference>
<dbReference type="InterPro" id="IPR037913">
    <property type="entry name" value="ACD_IbpA/B"/>
</dbReference>
<dbReference type="RefSeq" id="WP_127767774.1">
    <property type="nucleotide sequence ID" value="NZ_SADE01000004.1"/>
</dbReference>
<dbReference type="Pfam" id="PF00011">
    <property type="entry name" value="HSP20"/>
    <property type="match status" value="1"/>
</dbReference>
<evidence type="ECO:0000259" key="4">
    <source>
        <dbReference type="PROSITE" id="PS01031"/>
    </source>
</evidence>
<evidence type="ECO:0000256" key="1">
    <source>
        <dbReference type="ARBA" id="ARBA00023016"/>
    </source>
</evidence>
<dbReference type="InterPro" id="IPR008978">
    <property type="entry name" value="HSP20-like_chaperone"/>
</dbReference>
<dbReference type="Gene3D" id="2.60.40.790">
    <property type="match status" value="1"/>
</dbReference>